<dbReference type="NCBIfam" id="NF003242">
    <property type="entry name" value="PRK04200.1"/>
    <property type="match status" value="1"/>
</dbReference>
<dbReference type="Pfam" id="PF10143">
    <property type="entry name" value="PhosphMutase"/>
    <property type="match status" value="1"/>
</dbReference>
<comment type="caution">
    <text evidence="9">The sequence shown here is derived from an EMBL/GenBank/DDBJ whole genome shotgun (WGS) entry which is preliminary data.</text>
</comment>
<reference evidence="9" key="1">
    <citation type="journal article" date="2020" name="mSystems">
        <title>Genome- and Community-Level Interaction Insights into Carbon Utilization and Element Cycling Functions of Hydrothermarchaeota in Hydrothermal Sediment.</title>
        <authorList>
            <person name="Zhou Z."/>
            <person name="Liu Y."/>
            <person name="Xu W."/>
            <person name="Pan J."/>
            <person name="Luo Z.H."/>
            <person name="Li M."/>
        </authorList>
    </citation>
    <scope>NUCLEOTIDE SEQUENCE [LARGE SCALE GENOMIC DNA]</scope>
    <source>
        <strain evidence="10">SpSt-62</strain>
        <strain evidence="9">SpSt-97</strain>
    </source>
</reference>
<evidence type="ECO:0000313" key="9">
    <source>
        <dbReference type="EMBL" id="HGE66207.1"/>
    </source>
</evidence>
<comment type="similarity">
    <text evidence="4">Belongs to the BPG-independent phosphoglycerate mutase family. A-PGAM subfamily.</text>
</comment>
<dbReference type="InterPro" id="IPR006124">
    <property type="entry name" value="Metalloenzyme"/>
</dbReference>
<evidence type="ECO:0000256" key="3">
    <source>
        <dbReference type="ARBA" id="ARBA00004798"/>
    </source>
</evidence>
<comment type="pathway">
    <text evidence="3">Carbohydrate degradation; glycolysis; pyruvate from D-glyceraldehyde 3-phosphate: step 3/5.</text>
</comment>
<evidence type="ECO:0000313" key="10">
    <source>
        <dbReference type="EMBL" id="HGU59737.1"/>
    </source>
</evidence>
<dbReference type="EC" id="5.4.2.12" evidence="5"/>
<keyword evidence="7 9" id="KW-0413">Isomerase</keyword>
<dbReference type="CDD" id="cd16011">
    <property type="entry name" value="iPGM_like"/>
    <property type="match status" value="1"/>
</dbReference>
<evidence type="ECO:0000256" key="5">
    <source>
        <dbReference type="ARBA" id="ARBA00012026"/>
    </source>
</evidence>
<comment type="function">
    <text evidence="2">Catalyzes the interconversion of 2-phosphoglycerate and 3-phosphoglycerate.</text>
</comment>
<proteinExistence type="inferred from homology"/>
<name>A0A7C3UIB2_9EURY</name>
<sequence length="380" mass="42753">MKHLILIPDGMADWKLEELGNKTPLEYADPENMNFIAEEGICGIAKTVPNGLEPGSDIANMTILGVDPRKYYTGRGPIEAVSIGINGKIFFRCNLVYVEKGVMVDYSGRRIDDREAKAAFSHLDENSPYDFVHFHHGVTFRGVLSLDRDFDKIPKTYPPHDIMGERYEKYLPSDGELAELLRNLMEWSVNVLKEVTDRSNMIWPWSGGKKPSFPNLRKKYGLKCAMISEVDLLKGIGKAAGMNVIEVEGTTAYIDTNYKGLARATLKALKDHDLVVLHTEGIDEVSHEGDIEKKVEAILTYDEKIVGYILDRIDLDETKIMLLPDHPTPIRLRTHVADPVPFTIKDKKKDDVKKFNESACKKGGLGFVDGLNLMNIFLKI</sequence>
<dbReference type="Gene3D" id="3.40.720.10">
    <property type="entry name" value="Alkaline Phosphatase, subunit A"/>
    <property type="match status" value="2"/>
</dbReference>
<gene>
    <name evidence="10" type="ORF">ENT89_06265</name>
    <name evidence="9" type="ORF">ENX77_03655</name>
</gene>
<evidence type="ECO:0000256" key="7">
    <source>
        <dbReference type="ARBA" id="ARBA00023235"/>
    </source>
</evidence>
<dbReference type="NCBIfam" id="TIGR02535">
    <property type="entry name" value="hyp_Hser_kinase"/>
    <property type="match status" value="1"/>
</dbReference>
<evidence type="ECO:0000256" key="1">
    <source>
        <dbReference type="ARBA" id="ARBA00000370"/>
    </source>
</evidence>
<dbReference type="GO" id="GO:0006096">
    <property type="term" value="P:glycolytic process"/>
    <property type="evidence" value="ECO:0007669"/>
    <property type="project" value="UniProtKB-UniPathway"/>
</dbReference>
<dbReference type="GO" id="GO:0004619">
    <property type="term" value="F:phosphoglycerate mutase activity"/>
    <property type="evidence" value="ECO:0007669"/>
    <property type="project" value="UniProtKB-EC"/>
</dbReference>
<feature type="domain" description="Metalloenzyme" evidence="8">
    <location>
        <begin position="1"/>
        <end position="379"/>
    </location>
</feature>
<dbReference type="PANTHER" id="PTHR31209">
    <property type="entry name" value="COFACTOR-INDEPENDENT PHOSPHOGLYCERATE MUTASE"/>
    <property type="match status" value="1"/>
</dbReference>
<dbReference type="Pfam" id="PF01676">
    <property type="entry name" value="Metalloenzyme"/>
    <property type="match status" value="1"/>
</dbReference>
<dbReference type="InterPro" id="IPR023665">
    <property type="entry name" value="ApgAM_prokaryotes"/>
</dbReference>
<comment type="catalytic activity">
    <reaction evidence="1">
        <text>(2R)-2-phosphoglycerate = (2R)-3-phosphoglycerate</text>
        <dbReference type="Rhea" id="RHEA:15901"/>
        <dbReference type="ChEBI" id="CHEBI:58272"/>
        <dbReference type="ChEBI" id="CHEBI:58289"/>
        <dbReference type="EC" id="5.4.2.12"/>
    </reaction>
</comment>
<evidence type="ECO:0000256" key="2">
    <source>
        <dbReference type="ARBA" id="ARBA00002315"/>
    </source>
</evidence>
<dbReference type="InterPro" id="IPR004456">
    <property type="entry name" value="Pglycerate_mutase_ApgM"/>
</dbReference>
<organism evidence="9">
    <name type="scientific">Geoglobus ahangari</name>
    <dbReference type="NCBI Taxonomy" id="113653"/>
    <lineage>
        <taxon>Archaea</taxon>
        <taxon>Methanobacteriati</taxon>
        <taxon>Methanobacteriota</taxon>
        <taxon>Archaeoglobi</taxon>
        <taxon>Archaeoglobales</taxon>
        <taxon>Archaeoglobaceae</taxon>
        <taxon>Geoglobus</taxon>
    </lineage>
</organism>
<evidence type="ECO:0000256" key="4">
    <source>
        <dbReference type="ARBA" id="ARBA00005524"/>
    </source>
</evidence>
<evidence type="ECO:0000256" key="6">
    <source>
        <dbReference type="ARBA" id="ARBA00023152"/>
    </source>
</evidence>
<keyword evidence="6" id="KW-0324">Glycolysis</keyword>
<dbReference type="NCBIfam" id="TIGR00306">
    <property type="entry name" value="apgM"/>
    <property type="match status" value="1"/>
</dbReference>
<dbReference type="SUPFAM" id="SSF53649">
    <property type="entry name" value="Alkaline phosphatase-like"/>
    <property type="match status" value="1"/>
</dbReference>
<dbReference type="EMBL" id="DTPI01000024">
    <property type="protein sequence ID" value="HGE66207.1"/>
    <property type="molecule type" value="Genomic_DNA"/>
</dbReference>
<dbReference type="EMBL" id="DTAK01000046">
    <property type="protein sequence ID" value="HGU59737.1"/>
    <property type="molecule type" value="Genomic_DNA"/>
</dbReference>
<dbReference type="AlphaFoldDB" id="A0A7C3UIB2"/>
<dbReference type="InterPro" id="IPR017850">
    <property type="entry name" value="Alkaline_phosphatase_core_sf"/>
</dbReference>
<dbReference type="GO" id="GO:0046872">
    <property type="term" value="F:metal ion binding"/>
    <property type="evidence" value="ECO:0007669"/>
    <property type="project" value="InterPro"/>
</dbReference>
<protein>
    <recommendedName>
        <fullName evidence="5">phosphoglycerate mutase (2,3-diphosphoglycerate-independent)</fullName>
        <ecNumber evidence="5">5.4.2.12</ecNumber>
    </recommendedName>
</protein>
<dbReference type="UniPathway" id="UPA00109">
    <property type="reaction ID" value="UER00186"/>
</dbReference>
<evidence type="ECO:0000259" key="8">
    <source>
        <dbReference type="Pfam" id="PF01676"/>
    </source>
</evidence>
<dbReference type="PANTHER" id="PTHR31209:SF4">
    <property type="entry name" value="2,3-BISPHOSPHOGLYCERATE-INDEPENDENT PHOSPHOGLYCERATE MUTASE"/>
    <property type="match status" value="1"/>
</dbReference>
<dbReference type="PIRSF" id="PIRSF006392">
    <property type="entry name" value="IPGAM_arch"/>
    <property type="match status" value="1"/>
</dbReference>
<accession>A0A7C3UIB2</accession>